<dbReference type="AlphaFoldDB" id="A0A6G1BSS6"/>
<sequence length="291" mass="32852">METTSALRESRWTKLGSKIAVRNVQALAASDDQQTAETLERYIRPDIDRDAVLVEHSSEVPVIDLGKLLNRETGEEEAAVLKFACEEWGFFQLVKHGIPEEIIVNIKRDLQKFFELPLHAKNAYAQSPGEVQGYGQAFVMSDDQKLDCADLLGVFSQPPQARDMRYWPTEPQTFRSSLEDFSSELMKVAHSVVTSIAKTLNIDIETMGDKYLVQFLRMNYYPPCTSMPEKVLGFSPHSDASFLTLLLEVNPVQGLQIRRHGAWIPVKPRADALLVNVGDFPEFFQLRASGF</sequence>
<keyword evidence="8" id="KW-1185">Reference proteome</keyword>
<dbReference type="OrthoDB" id="288590at2759"/>
<organism evidence="7 8">
    <name type="scientific">Oryza meyeriana var. granulata</name>
    <dbReference type="NCBI Taxonomy" id="110450"/>
    <lineage>
        <taxon>Eukaryota</taxon>
        <taxon>Viridiplantae</taxon>
        <taxon>Streptophyta</taxon>
        <taxon>Embryophyta</taxon>
        <taxon>Tracheophyta</taxon>
        <taxon>Spermatophyta</taxon>
        <taxon>Magnoliopsida</taxon>
        <taxon>Liliopsida</taxon>
        <taxon>Poales</taxon>
        <taxon>Poaceae</taxon>
        <taxon>BOP clade</taxon>
        <taxon>Oryzoideae</taxon>
        <taxon>Oryzeae</taxon>
        <taxon>Oryzinae</taxon>
        <taxon>Oryza</taxon>
        <taxon>Oryza meyeriana</taxon>
    </lineage>
</organism>
<dbReference type="PANTHER" id="PTHR47991">
    <property type="entry name" value="OXOGLUTARATE/IRON-DEPENDENT DIOXYGENASE"/>
    <property type="match status" value="1"/>
</dbReference>
<dbReference type="InterPro" id="IPR005123">
    <property type="entry name" value="Oxoglu/Fe-dep_dioxygenase_dom"/>
</dbReference>
<dbReference type="InterPro" id="IPR027443">
    <property type="entry name" value="IPNS-like_sf"/>
</dbReference>
<dbReference type="InterPro" id="IPR044861">
    <property type="entry name" value="IPNS-like_FE2OG_OXY"/>
</dbReference>
<feature type="domain" description="Fe2OG dioxygenase" evidence="6">
    <location>
        <begin position="212"/>
        <end position="291"/>
    </location>
</feature>
<proteinExistence type="inferred from homology"/>
<dbReference type="InterPro" id="IPR026992">
    <property type="entry name" value="DIOX_N"/>
</dbReference>
<comment type="similarity">
    <text evidence="1 5">Belongs to the iron/ascorbate-dependent oxidoreductase family.</text>
</comment>
<gene>
    <name evidence="7" type="ORF">E2562_006517</name>
</gene>
<dbReference type="Gene3D" id="2.60.120.330">
    <property type="entry name" value="B-lactam Antibiotic, Isopenicillin N Synthase, Chain"/>
    <property type="match status" value="1"/>
</dbReference>
<dbReference type="GO" id="GO:0046872">
    <property type="term" value="F:metal ion binding"/>
    <property type="evidence" value="ECO:0007669"/>
    <property type="project" value="UniProtKB-KW"/>
</dbReference>
<protein>
    <recommendedName>
        <fullName evidence="6">Fe2OG dioxygenase domain-containing protein</fullName>
    </recommendedName>
</protein>
<dbReference type="InterPro" id="IPR050295">
    <property type="entry name" value="Plant_2OG-oxidoreductases"/>
</dbReference>
<dbReference type="EMBL" id="SPHZ02000011">
    <property type="protein sequence ID" value="KAF0891158.1"/>
    <property type="molecule type" value="Genomic_DNA"/>
</dbReference>
<evidence type="ECO:0000313" key="7">
    <source>
        <dbReference type="EMBL" id="KAF0891158.1"/>
    </source>
</evidence>
<evidence type="ECO:0000256" key="1">
    <source>
        <dbReference type="ARBA" id="ARBA00008056"/>
    </source>
</evidence>
<evidence type="ECO:0000313" key="8">
    <source>
        <dbReference type="Proteomes" id="UP000479710"/>
    </source>
</evidence>
<evidence type="ECO:0000256" key="3">
    <source>
        <dbReference type="ARBA" id="ARBA00023002"/>
    </source>
</evidence>
<reference evidence="7 8" key="1">
    <citation type="submission" date="2019-11" db="EMBL/GenBank/DDBJ databases">
        <title>Whole genome sequence of Oryza granulata.</title>
        <authorList>
            <person name="Li W."/>
        </authorList>
    </citation>
    <scope>NUCLEOTIDE SEQUENCE [LARGE SCALE GENOMIC DNA]</scope>
    <source>
        <strain evidence="8">cv. Menghai</strain>
        <tissue evidence="7">Leaf</tissue>
    </source>
</reference>
<dbReference type="SUPFAM" id="SSF51197">
    <property type="entry name" value="Clavaminate synthase-like"/>
    <property type="match status" value="1"/>
</dbReference>
<evidence type="ECO:0000256" key="5">
    <source>
        <dbReference type="RuleBase" id="RU003682"/>
    </source>
</evidence>
<name>A0A6G1BSS6_9ORYZ</name>
<evidence type="ECO:0000256" key="2">
    <source>
        <dbReference type="ARBA" id="ARBA00022723"/>
    </source>
</evidence>
<accession>A0A6G1BSS6</accession>
<dbReference type="Pfam" id="PF14226">
    <property type="entry name" value="DIOX_N"/>
    <property type="match status" value="1"/>
</dbReference>
<dbReference type="Proteomes" id="UP000479710">
    <property type="component" value="Unassembled WGS sequence"/>
</dbReference>
<dbReference type="Pfam" id="PF03171">
    <property type="entry name" value="2OG-FeII_Oxy"/>
    <property type="match status" value="1"/>
</dbReference>
<keyword evidence="2 5" id="KW-0479">Metal-binding</keyword>
<comment type="caution">
    <text evidence="7">The sequence shown here is derived from an EMBL/GenBank/DDBJ whole genome shotgun (WGS) entry which is preliminary data.</text>
</comment>
<dbReference type="FunFam" id="2.60.120.330:FF:000079">
    <property type="entry name" value="Protein SRG1"/>
    <property type="match status" value="1"/>
</dbReference>
<keyword evidence="4 5" id="KW-0408">Iron</keyword>
<dbReference type="GO" id="GO:0016491">
    <property type="term" value="F:oxidoreductase activity"/>
    <property type="evidence" value="ECO:0007669"/>
    <property type="project" value="UniProtKB-KW"/>
</dbReference>
<evidence type="ECO:0000259" key="6">
    <source>
        <dbReference type="PROSITE" id="PS51471"/>
    </source>
</evidence>
<dbReference type="EMBL" id="SPHZ02000011">
    <property type="protein sequence ID" value="KAF0891157.1"/>
    <property type="molecule type" value="Genomic_DNA"/>
</dbReference>
<dbReference type="PROSITE" id="PS51471">
    <property type="entry name" value="FE2OG_OXY"/>
    <property type="match status" value="1"/>
</dbReference>
<evidence type="ECO:0000256" key="4">
    <source>
        <dbReference type="ARBA" id="ARBA00023004"/>
    </source>
</evidence>
<keyword evidence="3 5" id="KW-0560">Oxidoreductase</keyword>